<dbReference type="KEGG" id="vg:26828075"/>
<dbReference type="EMBL" id="KT594769">
    <property type="protein sequence ID" value="AMB17046.1"/>
    <property type="molecule type" value="Genomic_DNA"/>
</dbReference>
<gene>
    <name evidence="1" type="primary">US2</name>
</gene>
<dbReference type="GeneID" id="26828075"/>
<evidence type="ECO:0000313" key="2">
    <source>
        <dbReference type="Proteomes" id="UP000169848"/>
    </source>
</evidence>
<protein>
    <submittedName>
        <fullName evidence="1">Tegument protein</fullName>
    </submittedName>
</protein>
<proteinExistence type="predicted"/>
<sequence length="288" mass="32488">MSVVMVTLMTLTDKYDALPRTTADAHPLLWNYLIRQCRVLSQDPLGIPVIVRAANMRKVSAPLMDLPKAYRPIIRTHKGFAASDLFPEDQPSESLELADATMCFHFYHNCDAKKLYHMWVIGAADICDPFLSCLQQKAAGVRFITIKMDFIWEGAAWLPPPRMCPKKTVPWVPCPISQDPALEQLLSNCSYEYGVVGPPPRPRGCLARVSAWFKQSRPRRNSAMLVPSWQMEPMELDQPPTKDRMKGSSLQANVADQPSIRPIRDITAPLNGRIQLPHICFPQPIVNN</sequence>
<dbReference type="Proteomes" id="UP000169848">
    <property type="component" value="Segment"/>
</dbReference>
<name>A0A0Y0DAF2_9ALPH</name>
<dbReference type="RefSeq" id="YP_009227220.1">
    <property type="nucleotide sequence ID" value="NC_029132.1"/>
</dbReference>
<dbReference type="InterPro" id="IPR003485">
    <property type="entry name" value="Herpes_US2_varicellovirus"/>
</dbReference>
<organism evidence="1 2">
    <name type="scientific">Macropodid alphaherpesvirus 1</name>
    <dbReference type="NCBI Taxonomy" id="137443"/>
    <lineage>
        <taxon>Viruses</taxon>
        <taxon>Duplodnaviria</taxon>
        <taxon>Heunggongvirae</taxon>
        <taxon>Peploviricota</taxon>
        <taxon>Herviviricetes</taxon>
        <taxon>Herpesvirales</taxon>
        <taxon>Orthoherpesviridae</taxon>
        <taxon>Alphaherpesvirinae</taxon>
        <taxon>Simplexvirus</taxon>
        <taxon>Simplexvirus macropodidalpha1</taxon>
    </lineage>
</organism>
<keyword evidence="2" id="KW-1185">Reference proteome</keyword>
<evidence type="ECO:0000313" key="1">
    <source>
        <dbReference type="EMBL" id="AMB17046.1"/>
    </source>
</evidence>
<dbReference type="Pfam" id="PF02476">
    <property type="entry name" value="US2"/>
    <property type="match status" value="1"/>
</dbReference>
<reference evidence="1 2" key="1">
    <citation type="journal article" date="2016" name="BMC Genomics">
        <title>The first genome sequence of a metatherian herpesvirus: Macropodid herpesvirus 1.</title>
        <authorList>
            <person name="Vaz P.K."/>
            <person name="Mahony T.J."/>
            <person name="Hartley C.A."/>
            <person name="Fowler E.V."/>
            <person name="Ficorilli N."/>
            <person name="Lee S.W."/>
            <person name="Gilkerson J.R."/>
            <person name="Browning G.F."/>
            <person name="Devlin J.M."/>
        </authorList>
    </citation>
    <scope>NUCLEOTIDE SEQUENCE [LARGE SCALE GENOMIC DNA]</scope>
    <source>
        <strain evidence="1">MaHV1.3076/08</strain>
    </source>
</reference>
<accession>A0A0Y0DAF2</accession>
<dbReference type="OrthoDB" id="10723at10239"/>